<reference evidence="3 5" key="2">
    <citation type="submission" date="2021-06" db="EMBL/GenBank/DDBJ databases">
        <title>Interrogation of the integrated mobile genetic elements in gut-associated Bacteroides with a consensus prediction approach.</title>
        <authorList>
            <person name="Campbell D.E."/>
            <person name="Leigh J.R."/>
            <person name="Kim T."/>
            <person name="England W."/>
            <person name="Whitaker R.J."/>
            <person name="Degnan P.H."/>
        </authorList>
    </citation>
    <scope>NUCLEOTIDE SEQUENCE [LARGE SCALE GENOMIC DNA]</scope>
    <source>
        <strain evidence="3 5">WAL8669</strain>
    </source>
</reference>
<sequence>MKKIEDLHAGKKTVSRISRLHFLQELEEELKVYYLSYTETVDRPYSEQEQEIIVRIIKMLIRQLRGTSKFQLFSRRGTRRKSEDPDDVEEREEHRKEQTDEIRLRHTNLYSYNPLSKKYKARKEELLRNLKREF</sequence>
<dbReference type="AlphaFoldDB" id="A0A412GAL0"/>
<accession>A0A412GAL0</accession>
<gene>
    <name evidence="2" type="ORF">DW011_01525</name>
    <name evidence="3" type="ORF">KQP68_06415</name>
</gene>
<evidence type="ECO:0000313" key="4">
    <source>
        <dbReference type="Proteomes" id="UP000283616"/>
    </source>
</evidence>
<dbReference type="EMBL" id="CP083680">
    <property type="protein sequence ID" value="UYU67905.1"/>
    <property type="molecule type" value="Genomic_DNA"/>
</dbReference>
<evidence type="ECO:0000313" key="5">
    <source>
        <dbReference type="Proteomes" id="UP001156218"/>
    </source>
</evidence>
<feature type="region of interest" description="Disordered" evidence="1">
    <location>
        <begin position="75"/>
        <end position="102"/>
    </location>
</feature>
<dbReference type="RefSeq" id="WP_103878157.1">
    <property type="nucleotide sequence ID" value="NZ_CAXKYH010000005.1"/>
</dbReference>
<proteinExistence type="predicted"/>
<feature type="compositionally biased region" description="Basic and acidic residues" evidence="1">
    <location>
        <begin position="91"/>
        <end position="102"/>
    </location>
</feature>
<evidence type="ECO:0000313" key="2">
    <source>
        <dbReference type="EMBL" id="RHL63849.1"/>
    </source>
</evidence>
<dbReference type="EMBL" id="QROV01000002">
    <property type="protein sequence ID" value="RHL63849.1"/>
    <property type="molecule type" value="Genomic_DNA"/>
</dbReference>
<organism evidence="2 4">
    <name type="scientific">Bacteroides thetaiotaomicron</name>
    <dbReference type="NCBI Taxonomy" id="818"/>
    <lineage>
        <taxon>Bacteria</taxon>
        <taxon>Pseudomonadati</taxon>
        <taxon>Bacteroidota</taxon>
        <taxon>Bacteroidia</taxon>
        <taxon>Bacteroidales</taxon>
        <taxon>Bacteroidaceae</taxon>
        <taxon>Bacteroides</taxon>
    </lineage>
</organism>
<dbReference type="Proteomes" id="UP000283616">
    <property type="component" value="Unassembled WGS sequence"/>
</dbReference>
<evidence type="ECO:0000256" key="1">
    <source>
        <dbReference type="SAM" id="MobiDB-lite"/>
    </source>
</evidence>
<name>A0A412GAL0_BACT4</name>
<reference evidence="2 4" key="1">
    <citation type="submission" date="2018-08" db="EMBL/GenBank/DDBJ databases">
        <title>A genome reference for cultivated species of the human gut microbiota.</title>
        <authorList>
            <person name="Zou Y."/>
            <person name="Xue W."/>
            <person name="Luo G."/>
        </authorList>
    </citation>
    <scope>NUCLEOTIDE SEQUENCE [LARGE SCALE GENOMIC DNA]</scope>
    <source>
        <strain evidence="2 4">AF37-12</strain>
    </source>
</reference>
<dbReference type="Proteomes" id="UP001156218">
    <property type="component" value="Chromosome"/>
</dbReference>
<protein>
    <submittedName>
        <fullName evidence="2">Uncharacterized protein</fullName>
    </submittedName>
</protein>
<evidence type="ECO:0000313" key="3">
    <source>
        <dbReference type="EMBL" id="UYU67905.1"/>
    </source>
</evidence>